<dbReference type="GO" id="GO:0006013">
    <property type="term" value="P:mannose metabolic process"/>
    <property type="evidence" value="ECO:0007669"/>
    <property type="project" value="InterPro"/>
</dbReference>
<dbReference type="Gene3D" id="1.20.1270.50">
    <property type="entry name" value="Glycoside hydrolase family 38, central domain"/>
    <property type="match status" value="1"/>
</dbReference>
<dbReference type="GO" id="GO:0009313">
    <property type="term" value="P:oligosaccharide catabolic process"/>
    <property type="evidence" value="ECO:0007669"/>
    <property type="project" value="TreeGrafter"/>
</dbReference>
<dbReference type="Gene3D" id="3.20.110.10">
    <property type="entry name" value="Glycoside hydrolase 38, N terminal domain"/>
    <property type="match status" value="1"/>
</dbReference>
<dbReference type="InterPro" id="IPR015341">
    <property type="entry name" value="Glyco_hydro_38_cen"/>
</dbReference>
<dbReference type="SUPFAM" id="SSF88713">
    <property type="entry name" value="Glycoside hydrolase/deacetylase"/>
    <property type="match status" value="1"/>
</dbReference>
<dbReference type="SUPFAM" id="SSF74650">
    <property type="entry name" value="Galactose mutarotase-like"/>
    <property type="match status" value="1"/>
</dbReference>
<accession>A0A7Y6IYG0</accession>
<dbReference type="GO" id="GO:0030246">
    <property type="term" value="F:carbohydrate binding"/>
    <property type="evidence" value="ECO:0007669"/>
    <property type="project" value="InterPro"/>
</dbReference>
<dbReference type="GO" id="GO:0004559">
    <property type="term" value="F:alpha-mannosidase activity"/>
    <property type="evidence" value="ECO:0007669"/>
    <property type="project" value="InterPro"/>
</dbReference>
<keyword evidence="2" id="KW-0479">Metal-binding</keyword>
<dbReference type="Pfam" id="PF01074">
    <property type="entry name" value="Glyco_hydro_38N"/>
    <property type="match status" value="1"/>
</dbReference>
<dbReference type="InterPro" id="IPR011330">
    <property type="entry name" value="Glyco_hydro/deAcase_b/a-brl"/>
</dbReference>
<dbReference type="AlphaFoldDB" id="A0A7Y6IYG0"/>
<dbReference type="Proteomes" id="UP000546126">
    <property type="component" value="Unassembled WGS sequence"/>
</dbReference>
<gene>
    <name evidence="6" type="ORF">HT134_42510</name>
</gene>
<dbReference type="InterPro" id="IPR028995">
    <property type="entry name" value="Glyco_hydro_57/38_cen_sf"/>
</dbReference>
<sequence length="927" mass="98213">MTSPHEIVVVPHTHWDREWYEPFQRFRLRLVALLDEVLDTMEREPGYHFTLDGQLACVDDYLEVRPEQRDRVAALVESGRLAVGPWQILLDEFLCSGENIIRNLELGMDRADKLGGAMPVGYLPDMFGHTAQMPQILRKAGLLHACVYRGVPSSVVTDAFAWVAPDGTAVRAQYLPIGGYGNGAHLFEDPAHTKERAAVFTRRMREWHGPEGALLAMYGTDHSAPVRGLPGMVAAIGARMDTLSGYITAYGDGGSVAGLPRVQGELRSHARANILPGVISVRAHVKQAMGRAERMVERYAEPLAALWGEEWPGRFLDMAWWRLVDASGHDSVTGCGVDETAQQVAARIAEAEHLGHAVRDMVTARLAAAVPAGGVLVVNPTPATRRGVVRLDVAGHDPLVDATGAPVPVQPLEYAPTLLLDEEMDPATALTFVHGTELYGQHITGWSVEDGVLTFEVAREPGAAFDVAEVRGAVEGVTRVRIVAEPRRTVAALVEVPPLGHTSLRPAPGAAGHASAAGPVAGPFAVRAAANGSALVGSSDGVRADGRVLDNGLLRVEVAQDGTLTLTSASGVTLAGAARVVDGGDVGDSYNHAPPAHDRVVSAPESVEVTPVCSGPLVAALDVRRAYRWPAAGAGIEGTSALPAPARADATEEIVVDTRVELRVGEPFVRLRVEFDNRCADHRVRLHVPLPEPASVSHAEGQFAVVTRGLTAEGGCGEEPLPTFPASSWVAAGGVAALLEHVTEYELVDGGAWGGAGEGEGTELALTLLRSIGYLSRNRHALRPEPAGPQLPTPAAQSRGPRSLTLALMPYEGGWQAVPPAAEVFRHELLPVPGTGDPSLALPAAAPGLSVTGDGVVMSSLRVRDGWKELRVVALSQEPVEAEVRGSFGRARHADLRGRPGEPIPVTDGALRLPLGPWEIATIQLAD</sequence>
<comment type="caution">
    <text evidence="6">The sequence shown here is derived from an EMBL/GenBank/DDBJ whole genome shotgun (WGS) entry which is preliminary data.</text>
</comment>
<reference evidence="6 7" key="1">
    <citation type="submission" date="2020-06" db="EMBL/GenBank/DDBJ databases">
        <authorList>
            <person name="Chanama M."/>
        </authorList>
    </citation>
    <scope>NUCLEOTIDE SEQUENCE [LARGE SCALE GENOMIC DNA]</scope>
    <source>
        <strain evidence="6 7">TBRC6557</strain>
    </source>
</reference>
<dbReference type="InterPro" id="IPR011013">
    <property type="entry name" value="Gal_mutarotase_sf_dom"/>
</dbReference>
<dbReference type="PANTHER" id="PTHR46017:SF2">
    <property type="entry name" value="MANNOSYLGLYCERATE HYDROLASE"/>
    <property type="match status" value="1"/>
</dbReference>
<evidence type="ECO:0000256" key="1">
    <source>
        <dbReference type="ARBA" id="ARBA00009792"/>
    </source>
</evidence>
<name>A0A7Y6IYG0_9ACTN</name>
<feature type="domain" description="Glycoside hydrolase family 38 central" evidence="5">
    <location>
        <begin position="280"/>
        <end position="348"/>
    </location>
</feature>
<evidence type="ECO:0000256" key="4">
    <source>
        <dbReference type="ARBA" id="ARBA00023295"/>
    </source>
</evidence>
<keyword evidence="3" id="KW-0378">Hydrolase</keyword>
<evidence type="ECO:0000256" key="2">
    <source>
        <dbReference type="ARBA" id="ARBA00022723"/>
    </source>
</evidence>
<keyword evidence="7" id="KW-1185">Reference proteome</keyword>
<dbReference type="EMBL" id="JABWGO010000019">
    <property type="protein sequence ID" value="NUW46736.1"/>
    <property type="molecule type" value="Genomic_DNA"/>
</dbReference>
<keyword evidence="4" id="KW-0326">Glycosidase</keyword>
<comment type="similarity">
    <text evidence="1">Belongs to the glycosyl hydrolase 38 family.</text>
</comment>
<dbReference type="PANTHER" id="PTHR46017">
    <property type="entry name" value="ALPHA-MANNOSIDASE 2C1"/>
    <property type="match status" value="1"/>
</dbReference>
<protein>
    <submittedName>
        <fullName evidence="6">Alpha-mannosidase</fullName>
    </submittedName>
</protein>
<dbReference type="SMART" id="SM00872">
    <property type="entry name" value="Alpha-mann_mid"/>
    <property type="match status" value="1"/>
</dbReference>
<dbReference type="InterPro" id="IPR027291">
    <property type="entry name" value="Glyco_hydro_38_N_sf"/>
</dbReference>
<dbReference type="RefSeq" id="WP_175606185.1">
    <property type="nucleotide sequence ID" value="NZ_JABWGO010000019.1"/>
</dbReference>
<dbReference type="SUPFAM" id="SSF88688">
    <property type="entry name" value="Families 57/38 glycoside transferase middle domain"/>
    <property type="match status" value="1"/>
</dbReference>
<dbReference type="Gene3D" id="2.70.98.30">
    <property type="entry name" value="Golgi alpha-mannosidase II, domain 4"/>
    <property type="match status" value="1"/>
</dbReference>
<dbReference type="GO" id="GO:0046872">
    <property type="term" value="F:metal ion binding"/>
    <property type="evidence" value="ECO:0007669"/>
    <property type="project" value="UniProtKB-KW"/>
</dbReference>
<proteinExistence type="inferred from homology"/>
<evidence type="ECO:0000256" key="3">
    <source>
        <dbReference type="ARBA" id="ARBA00022801"/>
    </source>
</evidence>
<organism evidence="6 7">
    <name type="scientific">Nonomuraea rhodomycinica</name>
    <dbReference type="NCBI Taxonomy" id="1712872"/>
    <lineage>
        <taxon>Bacteria</taxon>
        <taxon>Bacillati</taxon>
        <taxon>Actinomycetota</taxon>
        <taxon>Actinomycetes</taxon>
        <taxon>Streptosporangiales</taxon>
        <taxon>Streptosporangiaceae</taxon>
        <taxon>Nonomuraea</taxon>
    </lineage>
</organism>
<evidence type="ECO:0000259" key="5">
    <source>
        <dbReference type="SMART" id="SM00872"/>
    </source>
</evidence>
<dbReference type="InterPro" id="IPR000602">
    <property type="entry name" value="Glyco_hydro_38_N"/>
</dbReference>
<evidence type="ECO:0000313" key="6">
    <source>
        <dbReference type="EMBL" id="NUW46736.1"/>
    </source>
</evidence>
<evidence type="ECO:0000313" key="7">
    <source>
        <dbReference type="Proteomes" id="UP000546126"/>
    </source>
</evidence>
<dbReference type="InterPro" id="IPR037094">
    <property type="entry name" value="Glyco_hydro_38_cen_sf"/>
</dbReference>